<keyword evidence="7" id="KW-0732">Signal</keyword>
<sequence length="611" mass="68254">MFLGSSLVALCANASLLNFLSTQLPDEKDPEGIFDQPFKKYYDYIVVGSGSAGGIIATRLSEDPVRVLLLEAGGSNLENEYTRIPLPWKRALKSKVNWGFYTVPQKYSSFASKNKKAKATRGKVLGGTGSMNGMNYVRGSRHDFDQWRNEGCVGWGYDDVLPYFKKSEDIQIPELMNSSFHGRGGPLVITEAHTSPMEFLHRSAAIEKGLPVVDCNGYNQIGYCPLQANIKDGERCTSASCFLRPVLSRPQLQVVTNSHVARVIIRNGTARGVTVMKNGRTTRVYAKEEVILSAGVFGSPQILLLSGIGPKAHLQKVGVPLKVDLPVGEGMQDHMQYFFQYSTNTSLNMNQEKALDQREIMEYVFYKKGVQTRPGNDGTIFAHLPDNENDHSYPDLQLSFKAFANEKDPIKCAVDRMNKRGDFAEQTRTASIGFAVLICKLHHKSRGTLRLKSKNPLAPPRIDPNYLSHQDDVDSYMKILRFVQHLSNNTAWKSIGTTFVRQEECTNHCKNLTFDTDDYWRCMVRHYAVESNHQVSTCRMGAGDDPTAVVDPYLRVKGIKRLRVADSSVMRNVPSANTNAATMMIGEKAADMIKASRRLKYNSKYGKSVVL</sequence>
<evidence type="ECO:0000256" key="5">
    <source>
        <dbReference type="PIRSR" id="PIRSR000137-2"/>
    </source>
</evidence>
<dbReference type="PANTHER" id="PTHR11552">
    <property type="entry name" value="GLUCOSE-METHANOL-CHOLINE GMC OXIDOREDUCTASE"/>
    <property type="match status" value="1"/>
</dbReference>
<gene>
    <name evidence="9" type="ORF">MEDL_41967</name>
</gene>
<dbReference type="OrthoDB" id="269227at2759"/>
<feature type="binding site" evidence="5">
    <location>
        <position position="260"/>
    </location>
    <ligand>
        <name>FAD</name>
        <dbReference type="ChEBI" id="CHEBI:57692"/>
    </ligand>
</feature>
<dbReference type="Proteomes" id="UP000683360">
    <property type="component" value="Unassembled WGS sequence"/>
</dbReference>
<comment type="caution">
    <text evidence="9">The sequence shown here is derived from an EMBL/GenBank/DDBJ whole genome shotgun (WGS) entry which is preliminary data.</text>
</comment>
<feature type="binding site" evidence="5">
    <location>
        <position position="128"/>
    </location>
    <ligand>
        <name>FAD</name>
        <dbReference type="ChEBI" id="CHEBI:57692"/>
    </ligand>
</feature>
<feature type="chain" id="PRO_5035823777" description="Glucose-methanol-choline oxidoreductase N-terminal domain-containing protein" evidence="7">
    <location>
        <begin position="23"/>
        <end position="611"/>
    </location>
</feature>
<dbReference type="GO" id="GO:0050660">
    <property type="term" value="F:flavin adenine dinucleotide binding"/>
    <property type="evidence" value="ECO:0007669"/>
    <property type="project" value="InterPro"/>
</dbReference>
<evidence type="ECO:0000256" key="4">
    <source>
        <dbReference type="ARBA" id="ARBA00022827"/>
    </source>
</evidence>
<dbReference type="AlphaFoldDB" id="A0A8S3TFS9"/>
<evidence type="ECO:0000313" key="9">
    <source>
        <dbReference type="EMBL" id="CAG2229097.1"/>
    </source>
</evidence>
<evidence type="ECO:0000313" key="10">
    <source>
        <dbReference type="Proteomes" id="UP000683360"/>
    </source>
</evidence>
<organism evidence="9 10">
    <name type="scientific">Mytilus edulis</name>
    <name type="common">Blue mussel</name>
    <dbReference type="NCBI Taxonomy" id="6550"/>
    <lineage>
        <taxon>Eukaryota</taxon>
        <taxon>Metazoa</taxon>
        <taxon>Spiralia</taxon>
        <taxon>Lophotrochozoa</taxon>
        <taxon>Mollusca</taxon>
        <taxon>Bivalvia</taxon>
        <taxon>Autobranchia</taxon>
        <taxon>Pteriomorphia</taxon>
        <taxon>Mytilida</taxon>
        <taxon>Mytiloidea</taxon>
        <taxon>Mytilidae</taxon>
        <taxon>Mytilinae</taxon>
        <taxon>Mytilus</taxon>
    </lineage>
</organism>
<dbReference type="SUPFAM" id="SSF54373">
    <property type="entry name" value="FAD-linked reductases, C-terminal domain"/>
    <property type="match status" value="1"/>
</dbReference>
<evidence type="ECO:0000256" key="2">
    <source>
        <dbReference type="ARBA" id="ARBA00010790"/>
    </source>
</evidence>
<evidence type="ECO:0000256" key="6">
    <source>
        <dbReference type="RuleBase" id="RU003968"/>
    </source>
</evidence>
<keyword evidence="10" id="KW-1185">Reference proteome</keyword>
<accession>A0A8S3TFS9</accession>
<comment type="cofactor">
    <cofactor evidence="1 5">
        <name>FAD</name>
        <dbReference type="ChEBI" id="CHEBI:57692"/>
    </cofactor>
</comment>
<keyword evidence="4 5" id="KW-0274">FAD</keyword>
<dbReference type="Gene3D" id="3.50.50.60">
    <property type="entry name" value="FAD/NAD(P)-binding domain"/>
    <property type="match status" value="1"/>
</dbReference>
<feature type="domain" description="Glucose-methanol-choline oxidoreductase N-terminal" evidence="8">
    <location>
        <begin position="122"/>
        <end position="145"/>
    </location>
</feature>
<protein>
    <recommendedName>
        <fullName evidence="8">Glucose-methanol-choline oxidoreductase N-terminal domain-containing protein</fullName>
    </recommendedName>
</protein>
<evidence type="ECO:0000256" key="1">
    <source>
        <dbReference type="ARBA" id="ARBA00001974"/>
    </source>
</evidence>
<evidence type="ECO:0000259" key="8">
    <source>
        <dbReference type="PROSITE" id="PS00623"/>
    </source>
</evidence>
<feature type="binding site" evidence="5">
    <location>
        <position position="124"/>
    </location>
    <ligand>
        <name>FAD</name>
        <dbReference type="ChEBI" id="CHEBI:57692"/>
    </ligand>
</feature>
<comment type="similarity">
    <text evidence="2 6">Belongs to the GMC oxidoreductase family.</text>
</comment>
<dbReference type="PIRSF" id="PIRSF000137">
    <property type="entry name" value="Alcohol_oxidase"/>
    <property type="match status" value="1"/>
</dbReference>
<dbReference type="InterPro" id="IPR036188">
    <property type="entry name" value="FAD/NAD-bd_sf"/>
</dbReference>
<reference evidence="9" key="1">
    <citation type="submission" date="2021-03" db="EMBL/GenBank/DDBJ databases">
        <authorList>
            <person name="Bekaert M."/>
        </authorList>
    </citation>
    <scope>NUCLEOTIDE SEQUENCE</scope>
</reference>
<dbReference type="SUPFAM" id="SSF51905">
    <property type="entry name" value="FAD/NAD(P)-binding domain"/>
    <property type="match status" value="1"/>
</dbReference>
<evidence type="ECO:0000256" key="3">
    <source>
        <dbReference type="ARBA" id="ARBA00022630"/>
    </source>
</evidence>
<dbReference type="Pfam" id="PF00732">
    <property type="entry name" value="GMC_oxred_N"/>
    <property type="match status" value="1"/>
</dbReference>
<dbReference type="PANTHER" id="PTHR11552:SF147">
    <property type="entry name" value="CHOLINE DEHYDROGENASE, MITOCHONDRIAL"/>
    <property type="match status" value="1"/>
</dbReference>
<dbReference type="PROSITE" id="PS00623">
    <property type="entry name" value="GMC_OXRED_1"/>
    <property type="match status" value="1"/>
</dbReference>
<dbReference type="InterPro" id="IPR000172">
    <property type="entry name" value="GMC_OxRdtase_N"/>
</dbReference>
<proteinExistence type="inferred from homology"/>
<feature type="signal peptide" evidence="7">
    <location>
        <begin position="1"/>
        <end position="22"/>
    </location>
</feature>
<evidence type="ECO:0000256" key="7">
    <source>
        <dbReference type="SAM" id="SignalP"/>
    </source>
</evidence>
<dbReference type="Pfam" id="PF05199">
    <property type="entry name" value="GMC_oxred_C"/>
    <property type="match status" value="1"/>
</dbReference>
<dbReference type="Gene3D" id="3.30.560.10">
    <property type="entry name" value="Glucose Oxidase, domain 3"/>
    <property type="match status" value="1"/>
</dbReference>
<dbReference type="InterPro" id="IPR007867">
    <property type="entry name" value="GMC_OxRtase_C"/>
</dbReference>
<name>A0A8S3TFS9_MYTED</name>
<dbReference type="EMBL" id="CAJPWZ010002016">
    <property type="protein sequence ID" value="CAG2229097.1"/>
    <property type="molecule type" value="Genomic_DNA"/>
</dbReference>
<dbReference type="InterPro" id="IPR012132">
    <property type="entry name" value="GMC_OxRdtase"/>
</dbReference>
<keyword evidence="3 6" id="KW-0285">Flavoprotein</keyword>
<dbReference type="GO" id="GO:0016614">
    <property type="term" value="F:oxidoreductase activity, acting on CH-OH group of donors"/>
    <property type="evidence" value="ECO:0007669"/>
    <property type="project" value="InterPro"/>
</dbReference>